<dbReference type="GO" id="GO:0005829">
    <property type="term" value="C:cytosol"/>
    <property type="evidence" value="ECO:0007669"/>
    <property type="project" value="TreeGrafter"/>
</dbReference>
<dbReference type="InterPro" id="IPR029062">
    <property type="entry name" value="Class_I_gatase-like"/>
</dbReference>
<dbReference type="InterPro" id="IPR011697">
    <property type="entry name" value="Peptidase_C26"/>
</dbReference>
<sequence length="265" mass="30332">MSNSRPNIGVTGPDKGGRAAWWFARFAVFLHGGRAIHIYPQKGLPDEDIHGLIIGGGADINPERYGAEEVRELFMKDEKVSSVRNFFNYLLTILFFPFIYFLRKILSASSADIDNNRDELEFGLIKQAVDKKIPILGICRGAQLLNIHFGGTLEQDITSYYTEVPRVHSVWPKKRVEVDENSMLYDILTFRKVWVNALHHQAVDELGKNLAVVAKEENGIVQAIEHTDRDFILGVQWHPEYMPQIPAQRRIFEQLVTEARARMKK</sequence>
<name>A0A2A2G7K2_9BACT</name>
<keyword evidence="1" id="KW-0812">Transmembrane</keyword>
<dbReference type="InterPro" id="IPR044668">
    <property type="entry name" value="PuuD-like"/>
</dbReference>
<dbReference type="OrthoDB" id="9804920at2"/>
<protein>
    <submittedName>
        <fullName evidence="2">Gamma-glutamyl-gamma-aminobutyrate hydrolase</fullName>
    </submittedName>
</protein>
<reference evidence="2 3" key="1">
    <citation type="submission" date="2017-08" db="EMBL/GenBank/DDBJ databases">
        <title>Aliifodinibius alkalisoli sp. nov., isolated from saline alkaline soil.</title>
        <authorList>
            <person name="Liu D."/>
            <person name="Zhang G."/>
        </authorList>
    </citation>
    <scope>NUCLEOTIDE SEQUENCE [LARGE SCALE GENOMIC DNA]</scope>
    <source>
        <strain evidence="2 3">WN023</strain>
    </source>
</reference>
<dbReference type="PANTHER" id="PTHR43235:SF1">
    <property type="entry name" value="GLUTAMINE AMIDOTRANSFERASE PB2B2.05-RELATED"/>
    <property type="match status" value="1"/>
</dbReference>
<keyword evidence="2" id="KW-0378">Hydrolase</keyword>
<keyword evidence="1" id="KW-1133">Transmembrane helix</keyword>
<dbReference type="RefSeq" id="WP_095607670.1">
    <property type="nucleotide sequence ID" value="NZ_NSKE01000013.1"/>
</dbReference>
<dbReference type="PROSITE" id="PS51273">
    <property type="entry name" value="GATASE_TYPE_1"/>
    <property type="match status" value="1"/>
</dbReference>
<dbReference type="AlphaFoldDB" id="A0A2A2G7K2"/>
<dbReference type="SUPFAM" id="SSF52317">
    <property type="entry name" value="Class I glutamine amidotransferase-like"/>
    <property type="match status" value="1"/>
</dbReference>
<evidence type="ECO:0000313" key="2">
    <source>
        <dbReference type="EMBL" id="PAU92817.1"/>
    </source>
</evidence>
<keyword evidence="3" id="KW-1185">Reference proteome</keyword>
<proteinExistence type="predicted"/>
<dbReference type="Proteomes" id="UP000218831">
    <property type="component" value="Unassembled WGS sequence"/>
</dbReference>
<dbReference type="PANTHER" id="PTHR43235">
    <property type="entry name" value="GLUTAMINE AMIDOTRANSFERASE PB2B2.05-RELATED"/>
    <property type="match status" value="1"/>
</dbReference>
<evidence type="ECO:0000256" key="1">
    <source>
        <dbReference type="SAM" id="Phobius"/>
    </source>
</evidence>
<accession>A0A2A2G7K2</accession>
<dbReference type="Gene3D" id="3.40.50.880">
    <property type="match status" value="1"/>
</dbReference>
<dbReference type="EMBL" id="NSKE01000013">
    <property type="protein sequence ID" value="PAU92817.1"/>
    <property type="molecule type" value="Genomic_DNA"/>
</dbReference>
<organism evidence="2 3">
    <name type="scientific">Fodinibius salipaludis</name>
    <dbReference type="NCBI Taxonomy" id="2032627"/>
    <lineage>
        <taxon>Bacteria</taxon>
        <taxon>Pseudomonadati</taxon>
        <taxon>Balneolota</taxon>
        <taxon>Balneolia</taxon>
        <taxon>Balneolales</taxon>
        <taxon>Balneolaceae</taxon>
        <taxon>Fodinibius</taxon>
    </lineage>
</organism>
<comment type="caution">
    <text evidence="2">The sequence shown here is derived from an EMBL/GenBank/DDBJ whole genome shotgun (WGS) entry which is preliminary data.</text>
</comment>
<dbReference type="CDD" id="cd01745">
    <property type="entry name" value="GATase1_2"/>
    <property type="match status" value="1"/>
</dbReference>
<keyword evidence="1" id="KW-0472">Membrane</keyword>
<feature type="transmembrane region" description="Helical" evidence="1">
    <location>
        <begin position="86"/>
        <end position="102"/>
    </location>
</feature>
<dbReference type="Pfam" id="PF07722">
    <property type="entry name" value="Peptidase_C26"/>
    <property type="match status" value="1"/>
</dbReference>
<evidence type="ECO:0000313" key="3">
    <source>
        <dbReference type="Proteomes" id="UP000218831"/>
    </source>
</evidence>
<dbReference type="GO" id="GO:0016811">
    <property type="term" value="F:hydrolase activity, acting on carbon-nitrogen (but not peptide) bonds, in linear amides"/>
    <property type="evidence" value="ECO:0007669"/>
    <property type="project" value="InterPro"/>
</dbReference>
<gene>
    <name evidence="2" type="ORF">CK503_15110</name>
</gene>